<keyword evidence="4" id="KW-0378">Hydrolase</keyword>
<dbReference type="GO" id="GO:0004180">
    <property type="term" value="F:carboxypeptidase activity"/>
    <property type="evidence" value="ECO:0007669"/>
    <property type="project" value="TreeGrafter"/>
</dbReference>
<dbReference type="Gene3D" id="3.40.630.10">
    <property type="entry name" value="Zn peptidases"/>
    <property type="match status" value="1"/>
</dbReference>
<dbReference type="RefSeq" id="XP_058326948.1">
    <property type="nucleotide sequence ID" value="XM_058478618.1"/>
</dbReference>
<reference evidence="6" key="1">
    <citation type="submission" date="2022-11" db="EMBL/GenBank/DDBJ databases">
        <authorList>
            <person name="Petersen C."/>
        </authorList>
    </citation>
    <scope>NUCLEOTIDE SEQUENCE</scope>
    <source>
        <strain evidence="6">IBT 19713</strain>
    </source>
</reference>
<keyword evidence="3" id="KW-0479">Metal-binding</keyword>
<dbReference type="SUPFAM" id="SSF53187">
    <property type="entry name" value="Zn-dependent exopeptidases"/>
    <property type="match status" value="1"/>
</dbReference>
<gene>
    <name evidence="6" type="ORF">N7468_009322</name>
</gene>
<proteinExistence type="inferred from homology"/>
<dbReference type="InterPro" id="IPR001261">
    <property type="entry name" value="ArgE/DapE_CS"/>
</dbReference>
<comment type="caution">
    <text evidence="6">The sequence shown here is derived from an EMBL/GenBank/DDBJ whole genome shotgun (WGS) entry which is preliminary data.</text>
</comment>
<dbReference type="AlphaFoldDB" id="A0A9W9NK46"/>
<dbReference type="InterPro" id="IPR002933">
    <property type="entry name" value="Peptidase_M20"/>
</dbReference>
<dbReference type="GO" id="GO:0051603">
    <property type="term" value="P:proteolysis involved in protein catabolic process"/>
    <property type="evidence" value="ECO:0007669"/>
    <property type="project" value="TreeGrafter"/>
</dbReference>
<evidence type="ECO:0000313" key="6">
    <source>
        <dbReference type="EMBL" id="KAJ5220118.1"/>
    </source>
</evidence>
<accession>A0A9W9NK46</accession>
<dbReference type="GO" id="GO:0046872">
    <property type="term" value="F:metal ion binding"/>
    <property type="evidence" value="ECO:0007669"/>
    <property type="project" value="UniProtKB-KW"/>
</dbReference>
<sequence>MKAPSLLTWRVCHPAFALKIPLQVSVPPAENPACRSQTIWAGAFRARQVDRVSRAVQGPTTVGDYATDPYDKAFEPFVEFQTLLKKLFPLVHAHAKVEHINRLGLLYTFQGVDTTRKPILFTAHQDVVPIDDPSDWAHPPFEGHFDGEWLWGRGASDCKNSLIGVLSALEDLGKEKKKFLLDEGGMGLSSLGGDSDSAEEILYALPAVGKRGKKTWSSKGKTDCPQLAVPGRTQLYPPSRGIGIIAEILYELERQELFTAKLDSSHPTYGKLECQRISPMAVSRPMPYREKISAIVNYRVALHQTPDLVWARFAGVTRSVFESHPDPTKRQSSLAHGTESEEVVESVPRVVVTGDVMTGNTDTRFYWSLTENIYRWSPSREGTALNIHTVDERVQLDAHLEGIMLYYDLVRAFDGWDEKLE</sequence>
<keyword evidence="7" id="KW-1185">Reference proteome</keyword>
<keyword evidence="2" id="KW-0645">Protease</keyword>
<evidence type="ECO:0000313" key="7">
    <source>
        <dbReference type="Proteomes" id="UP001150941"/>
    </source>
</evidence>
<dbReference type="GeneID" id="83205921"/>
<protein>
    <submittedName>
        <fullName evidence="6">Peptidase M20</fullName>
    </submittedName>
</protein>
<comment type="similarity">
    <text evidence="1">Belongs to the peptidase M20A family.</text>
</comment>
<evidence type="ECO:0000256" key="1">
    <source>
        <dbReference type="ARBA" id="ARBA00006247"/>
    </source>
</evidence>
<dbReference type="Pfam" id="PF01546">
    <property type="entry name" value="Peptidase_M20"/>
    <property type="match status" value="1"/>
</dbReference>
<dbReference type="GO" id="GO:0000328">
    <property type="term" value="C:fungal-type vacuole lumen"/>
    <property type="evidence" value="ECO:0007669"/>
    <property type="project" value="TreeGrafter"/>
</dbReference>
<keyword evidence="5" id="KW-0862">Zinc</keyword>
<evidence type="ECO:0000256" key="2">
    <source>
        <dbReference type="ARBA" id="ARBA00022670"/>
    </source>
</evidence>
<organism evidence="6 7">
    <name type="scientific">Penicillium chermesinum</name>
    <dbReference type="NCBI Taxonomy" id="63820"/>
    <lineage>
        <taxon>Eukaryota</taxon>
        <taxon>Fungi</taxon>
        <taxon>Dikarya</taxon>
        <taxon>Ascomycota</taxon>
        <taxon>Pezizomycotina</taxon>
        <taxon>Eurotiomycetes</taxon>
        <taxon>Eurotiomycetidae</taxon>
        <taxon>Eurotiales</taxon>
        <taxon>Aspergillaceae</taxon>
        <taxon>Penicillium</taxon>
    </lineage>
</organism>
<evidence type="ECO:0000256" key="4">
    <source>
        <dbReference type="ARBA" id="ARBA00022801"/>
    </source>
</evidence>
<dbReference type="Gene3D" id="1.10.150.900">
    <property type="match status" value="1"/>
</dbReference>
<reference evidence="6" key="2">
    <citation type="journal article" date="2023" name="IMA Fungus">
        <title>Comparative genomic study of the Penicillium genus elucidates a diverse pangenome and 15 lateral gene transfer events.</title>
        <authorList>
            <person name="Petersen C."/>
            <person name="Sorensen T."/>
            <person name="Nielsen M.R."/>
            <person name="Sondergaard T.E."/>
            <person name="Sorensen J.L."/>
            <person name="Fitzpatrick D.A."/>
            <person name="Frisvad J.C."/>
            <person name="Nielsen K.L."/>
        </authorList>
    </citation>
    <scope>NUCLEOTIDE SEQUENCE</scope>
    <source>
        <strain evidence="6">IBT 19713</strain>
    </source>
</reference>
<name>A0A9W9NK46_9EURO</name>
<dbReference type="EMBL" id="JAPQKS010000007">
    <property type="protein sequence ID" value="KAJ5220118.1"/>
    <property type="molecule type" value="Genomic_DNA"/>
</dbReference>
<dbReference type="PANTHER" id="PTHR45962:SF1">
    <property type="entry name" value="N-FATTY-ACYL-AMINO ACID SYNTHASE_HYDROLASE PM20D1"/>
    <property type="match status" value="1"/>
</dbReference>
<evidence type="ECO:0000256" key="5">
    <source>
        <dbReference type="ARBA" id="ARBA00022833"/>
    </source>
</evidence>
<dbReference type="PANTHER" id="PTHR45962">
    <property type="entry name" value="N-FATTY-ACYL-AMINO ACID SYNTHASE/HYDROLASE PM20D1"/>
    <property type="match status" value="1"/>
</dbReference>
<dbReference type="OrthoDB" id="3064516at2759"/>
<evidence type="ECO:0000256" key="3">
    <source>
        <dbReference type="ARBA" id="ARBA00022723"/>
    </source>
</evidence>
<dbReference type="PROSITE" id="PS00758">
    <property type="entry name" value="ARGE_DAPE_CPG2_1"/>
    <property type="match status" value="1"/>
</dbReference>
<dbReference type="Proteomes" id="UP001150941">
    <property type="component" value="Unassembled WGS sequence"/>
</dbReference>
<dbReference type="InterPro" id="IPR047177">
    <property type="entry name" value="Pept_M20A"/>
</dbReference>